<evidence type="ECO:0000313" key="1">
    <source>
        <dbReference type="EMBL" id="KAI4355157.1"/>
    </source>
</evidence>
<gene>
    <name evidence="1" type="ORF">L6164_003955</name>
</gene>
<protein>
    <submittedName>
        <fullName evidence="1">Uncharacterized protein</fullName>
    </submittedName>
</protein>
<dbReference type="EMBL" id="CM039427">
    <property type="protein sequence ID" value="KAI4355157.1"/>
    <property type="molecule type" value="Genomic_DNA"/>
</dbReference>
<organism evidence="1 2">
    <name type="scientific">Bauhinia variegata</name>
    <name type="common">Purple orchid tree</name>
    <name type="synonym">Phanera variegata</name>
    <dbReference type="NCBI Taxonomy" id="167791"/>
    <lineage>
        <taxon>Eukaryota</taxon>
        <taxon>Viridiplantae</taxon>
        <taxon>Streptophyta</taxon>
        <taxon>Embryophyta</taxon>
        <taxon>Tracheophyta</taxon>
        <taxon>Spermatophyta</taxon>
        <taxon>Magnoliopsida</taxon>
        <taxon>eudicotyledons</taxon>
        <taxon>Gunneridae</taxon>
        <taxon>Pentapetalae</taxon>
        <taxon>rosids</taxon>
        <taxon>fabids</taxon>
        <taxon>Fabales</taxon>
        <taxon>Fabaceae</taxon>
        <taxon>Cercidoideae</taxon>
        <taxon>Cercideae</taxon>
        <taxon>Bauhiniinae</taxon>
        <taxon>Bauhinia</taxon>
    </lineage>
</organism>
<accession>A0ACB9Q551</accession>
<reference evidence="1 2" key="1">
    <citation type="journal article" date="2022" name="DNA Res.">
        <title>Chromosomal-level genome assembly of the orchid tree Bauhinia variegata (Leguminosae; Cercidoideae) supports the allotetraploid origin hypothesis of Bauhinia.</title>
        <authorList>
            <person name="Zhong Y."/>
            <person name="Chen Y."/>
            <person name="Zheng D."/>
            <person name="Pang J."/>
            <person name="Liu Y."/>
            <person name="Luo S."/>
            <person name="Meng S."/>
            <person name="Qian L."/>
            <person name="Wei D."/>
            <person name="Dai S."/>
            <person name="Zhou R."/>
        </authorList>
    </citation>
    <scope>NUCLEOTIDE SEQUENCE [LARGE SCALE GENOMIC DNA]</scope>
    <source>
        <strain evidence="1">BV-YZ2020</strain>
    </source>
</reference>
<comment type="caution">
    <text evidence="1">The sequence shown here is derived from an EMBL/GenBank/DDBJ whole genome shotgun (WGS) entry which is preliminary data.</text>
</comment>
<sequence>MCKPKIGHNLIINCSLLRHWLFYVLRSTFLVQPETQCAIDGESNVKARLGYFSFSVAFKKHEAIANWGALNGPNGPKMHDAERIQAYGLELTEVPFVWALRKPIRTKDQTDAGASRVCENSWVKKWNDLLFVYPKTESHS</sequence>
<dbReference type="Proteomes" id="UP000828941">
    <property type="component" value="Chromosome 2"/>
</dbReference>
<proteinExistence type="predicted"/>
<keyword evidence="2" id="KW-1185">Reference proteome</keyword>
<name>A0ACB9Q551_BAUVA</name>
<evidence type="ECO:0000313" key="2">
    <source>
        <dbReference type="Proteomes" id="UP000828941"/>
    </source>
</evidence>